<keyword evidence="2" id="KW-0805">Transcription regulation</keyword>
<evidence type="ECO:0000313" key="7">
    <source>
        <dbReference type="Proteomes" id="UP000768567"/>
    </source>
</evidence>
<evidence type="ECO:0000259" key="5">
    <source>
        <dbReference type="PROSITE" id="PS50937"/>
    </source>
</evidence>
<evidence type="ECO:0000256" key="1">
    <source>
        <dbReference type="ARBA" id="ARBA00022491"/>
    </source>
</evidence>
<evidence type="ECO:0000256" key="4">
    <source>
        <dbReference type="ARBA" id="ARBA00023163"/>
    </source>
</evidence>
<protein>
    <submittedName>
        <fullName evidence="6">MerR family transcriptional regulator</fullName>
    </submittedName>
</protein>
<reference evidence="6 7" key="1">
    <citation type="submission" date="2020-10" db="EMBL/GenBank/DDBJ databases">
        <title>ChiBAC.</title>
        <authorList>
            <person name="Zenner C."/>
            <person name="Hitch T.C.A."/>
            <person name="Clavel T."/>
        </authorList>
    </citation>
    <scope>NUCLEOTIDE SEQUENCE [LARGE SCALE GENOMIC DNA]</scope>
    <source>
        <strain evidence="6 7">DSM 109015</strain>
    </source>
</reference>
<feature type="domain" description="HTH merR-type" evidence="5">
    <location>
        <begin position="4"/>
        <end position="76"/>
    </location>
</feature>
<dbReference type="InterPro" id="IPR000551">
    <property type="entry name" value="MerR-type_HTH_dom"/>
</dbReference>
<dbReference type="Gene3D" id="1.10.1660.10">
    <property type="match status" value="1"/>
</dbReference>
<dbReference type="Proteomes" id="UP000768567">
    <property type="component" value="Unassembled WGS sequence"/>
</dbReference>
<sequence length="268" mass="31229">MKRVYTIRDVSHITGLDKRTIKYYIERGMIQPSDKMIQGAKETWLYSEADVIKVRQIALYRQLGYSADKIRKMILSPGFDWENVLDEQIEELKQRKRHLENAIFVAEFMRYANEAEHRWIAFDSSDFNNDIDRFAVDCFADNDDELVEQGMKKINHELTEGLNAGDIEKQAQKVTELFEQLRTVLKYEPQDAKVQTAISEILRFMGMTAQPSKSSIQDVLLGARLFSNMSFERVVDLLFSKQGATDFLLQALQVYCESLDRERSKKDE</sequence>
<evidence type="ECO:0000313" key="6">
    <source>
        <dbReference type="EMBL" id="MBE5037706.1"/>
    </source>
</evidence>
<gene>
    <name evidence="6" type="ORF">INF35_07905</name>
</gene>
<accession>A0ABR9R3H7</accession>
<dbReference type="RefSeq" id="WP_193501246.1">
    <property type="nucleotide sequence ID" value="NZ_JADCKC010000002.1"/>
</dbReference>
<dbReference type="PANTHER" id="PTHR30204:SF69">
    <property type="entry name" value="MERR-FAMILY TRANSCRIPTIONAL REGULATOR"/>
    <property type="match status" value="1"/>
</dbReference>
<evidence type="ECO:0000256" key="2">
    <source>
        <dbReference type="ARBA" id="ARBA00023015"/>
    </source>
</evidence>
<evidence type="ECO:0000256" key="3">
    <source>
        <dbReference type="ARBA" id="ARBA00023125"/>
    </source>
</evidence>
<keyword evidence="7" id="KW-1185">Reference proteome</keyword>
<proteinExistence type="predicted"/>
<keyword evidence="4" id="KW-0804">Transcription</keyword>
<organism evidence="6 7">
    <name type="scientific">Gemmiger gallinarum</name>
    <dbReference type="NCBI Taxonomy" id="2779354"/>
    <lineage>
        <taxon>Bacteria</taxon>
        <taxon>Bacillati</taxon>
        <taxon>Bacillota</taxon>
        <taxon>Clostridia</taxon>
        <taxon>Eubacteriales</taxon>
        <taxon>Gemmiger</taxon>
    </lineage>
</organism>
<comment type="caution">
    <text evidence="6">The sequence shown here is derived from an EMBL/GenBank/DDBJ whole genome shotgun (WGS) entry which is preliminary data.</text>
</comment>
<dbReference type="InterPro" id="IPR047057">
    <property type="entry name" value="MerR_fam"/>
</dbReference>
<dbReference type="PROSITE" id="PS50937">
    <property type="entry name" value="HTH_MERR_2"/>
    <property type="match status" value="1"/>
</dbReference>
<dbReference type="EMBL" id="JADCKC010000002">
    <property type="protein sequence ID" value="MBE5037706.1"/>
    <property type="molecule type" value="Genomic_DNA"/>
</dbReference>
<dbReference type="InterPro" id="IPR009061">
    <property type="entry name" value="DNA-bd_dom_put_sf"/>
</dbReference>
<dbReference type="PANTHER" id="PTHR30204">
    <property type="entry name" value="REDOX-CYCLING DRUG-SENSING TRANSCRIPTIONAL ACTIVATOR SOXR"/>
    <property type="match status" value="1"/>
</dbReference>
<dbReference type="Pfam" id="PF13411">
    <property type="entry name" value="MerR_1"/>
    <property type="match status" value="1"/>
</dbReference>
<name>A0ABR9R3H7_9FIRM</name>
<keyword evidence="1" id="KW-0678">Repressor</keyword>
<keyword evidence="3" id="KW-0238">DNA-binding</keyword>
<dbReference type="SUPFAM" id="SSF46955">
    <property type="entry name" value="Putative DNA-binding domain"/>
    <property type="match status" value="1"/>
</dbReference>
<dbReference type="SMART" id="SM00422">
    <property type="entry name" value="HTH_MERR"/>
    <property type="match status" value="1"/>
</dbReference>